<organism evidence="2 3">
    <name type="scientific">Actinobacillus equuli subsp. equuli</name>
    <dbReference type="NCBI Taxonomy" id="202947"/>
    <lineage>
        <taxon>Bacteria</taxon>
        <taxon>Pseudomonadati</taxon>
        <taxon>Pseudomonadota</taxon>
        <taxon>Gammaproteobacteria</taxon>
        <taxon>Pasteurellales</taxon>
        <taxon>Pasteurellaceae</taxon>
        <taxon>Actinobacillus</taxon>
    </lineage>
</organism>
<feature type="domain" description="RiboL-PSP-HEPN" evidence="1">
    <location>
        <begin position="23"/>
        <end position="217"/>
    </location>
</feature>
<accession>A0A9X4G8X9</accession>
<sequence>MFDYIHTELSHKQFEIRSIFAQIQNLEEEQRQNRGQPFAKEELLNSLKGLSFVLLYGCIEYSVTESVKVTETAISLQNLSLNQIKPTLITRFLYKDFDALHSVGRKQKWQKRLDFMQRVISDAPIIANICDDLELPTDGQNIRSTQLKSIFDTFSITTELLTPEWRGRLKDIVDNRNAIAHGNKTASMVGRAIFITDLQDRIQEVNQFCTAFIEIFAKYIQEEEYKR</sequence>
<reference evidence="2" key="1">
    <citation type="submission" date="2022-11" db="EMBL/GenBank/DDBJ databases">
        <authorList>
            <person name="Kamali M."/>
            <person name="Peak L."/>
            <person name="Go Y.Y."/>
            <person name="Balasuriya U.B.R."/>
            <person name="Carossino M."/>
        </authorList>
    </citation>
    <scope>NUCLEOTIDE SEQUENCE</scope>
    <source>
        <strain evidence="2">4524</strain>
    </source>
</reference>
<evidence type="ECO:0000313" key="3">
    <source>
        <dbReference type="Proteomes" id="UP001142444"/>
    </source>
</evidence>
<dbReference type="InterPro" id="IPR041519">
    <property type="entry name" value="HEPN_RiboL-PSP"/>
</dbReference>
<gene>
    <name evidence="2" type="ORF">OQ257_11340</name>
</gene>
<dbReference type="AlphaFoldDB" id="A0A9X4G8X9"/>
<proteinExistence type="predicted"/>
<evidence type="ECO:0000313" key="2">
    <source>
        <dbReference type="EMBL" id="MDE8035749.1"/>
    </source>
</evidence>
<evidence type="ECO:0000259" key="1">
    <source>
        <dbReference type="Pfam" id="PF18735"/>
    </source>
</evidence>
<comment type="caution">
    <text evidence="2">The sequence shown here is derived from an EMBL/GenBank/DDBJ whole genome shotgun (WGS) entry which is preliminary data.</text>
</comment>
<reference evidence="2" key="2">
    <citation type="journal article" date="2023" name="Pathogens">
        <title>Pathological Features and Genomic Characterization of an Actinobacillus equuli subsp. equuli Bearing Unique Virulence-Associated Genes from an Adult Horse with Pleuropneumonia.</title>
        <authorList>
            <person name="Kamali M."/>
            <person name="Carossino M."/>
            <person name="Del Piero F."/>
            <person name="Peak L."/>
            <person name="Mitchell M.S."/>
            <person name="Willette J."/>
            <person name="Baker R."/>
            <person name="Li F."/>
            <person name="Kenez A."/>
            <person name="Balasuriya U.B.R."/>
            <person name="Go Y.Y."/>
        </authorList>
    </citation>
    <scope>NUCLEOTIDE SEQUENCE</scope>
    <source>
        <strain evidence="2">4524</strain>
    </source>
</reference>
<dbReference type="Pfam" id="PF18735">
    <property type="entry name" value="HEPN_RiboL-PSP"/>
    <property type="match status" value="1"/>
</dbReference>
<dbReference type="RefSeq" id="WP_275218540.1">
    <property type="nucleotide sequence ID" value="NZ_JAPHVQ010000019.1"/>
</dbReference>
<keyword evidence="3" id="KW-1185">Reference proteome</keyword>
<protein>
    <submittedName>
        <fullName evidence="2">MAE_28990/MAE_18760 family HEPN-like nuclease</fullName>
    </submittedName>
</protein>
<name>A0A9X4G8X9_ACTEU</name>
<dbReference type="EMBL" id="JAPHVQ010000019">
    <property type="protein sequence ID" value="MDE8035749.1"/>
    <property type="molecule type" value="Genomic_DNA"/>
</dbReference>
<dbReference type="Proteomes" id="UP001142444">
    <property type="component" value="Unassembled WGS sequence"/>
</dbReference>